<evidence type="ECO:0000256" key="1">
    <source>
        <dbReference type="SAM" id="MobiDB-lite"/>
    </source>
</evidence>
<proteinExistence type="predicted"/>
<reference evidence="2" key="1">
    <citation type="submission" date="2025-08" db="UniProtKB">
        <authorList>
            <consortium name="RefSeq"/>
        </authorList>
    </citation>
    <scope>IDENTIFICATION</scope>
    <source>
        <tissue evidence="2">Whole insect</tissue>
    </source>
</reference>
<accession>A0A6P7G0P1</accession>
<gene>
    <name evidence="2" type="primary">LOC114334721</name>
</gene>
<dbReference type="RefSeq" id="XP_028140622.1">
    <property type="nucleotide sequence ID" value="XM_028284821.1"/>
</dbReference>
<evidence type="ECO:0000313" key="2">
    <source>
        <dbReference type="RefSeq" id="XP_028140622.1"/>
    </source>
</evidence>
<protein>
    <submittedName>
        <fullName evidence="2">Uncharacterized protein LOC114334721</fullName>
    </submittedName>
</protein>
<sequence>MGTPNLQGDPIIKVNQVAAEIMRVQSEQKLNEVINLTNDNLAGMKPSTSKINEANHHLSEAEGFTSVKRKTRKTRHHNIGSGDRDENFQGIDNTEKKIWLFLSRVPDTVK</sequence>
<feature type="region of interest" description="Disordered" evidence="1">
    <location>
        <begin position="54"/>
        <end position="89"/>
    </location>
</feature>
<dbReference type="InParanoid" id="A0A6P7G0P1"/>
<dbReference type="AlphaFoldDB" id="A0A6P7G0P1"/>
<organism evidence="2">
    <name type="scientific">Diabrotica virgifera virgifera</name>
    <name type="common">western corn rootworm</name>
    <dbReference type="NCBI Taxonomy" id="50390"/>
    <lineage>
        <taxon>Eukaryota</taxon>
        <taxon>Metazoa</taxon>
        <taxon>Ecdysozoa</taxon>
        <taxon>Arthropoda</taxon>
        <taxon>Hexapoda</taxon>
        <taxon>Insecta</taxon>
        <taxon>Pterygota</taxon>
        <taxon>Neoptera</taxon>
        <taxon>Endopterygota</taxon>
        <taxon>Coleoptera</taxon>
        <taxon>Polyphaga</taxon>
        <taxon>Cucujiformia</taxon>
        <taxon>Chrysomeloidea</taxon>
        <taxon>Chrysomelidae</taxon>
        <taxon>Galerucinae</taxon>
        <taxon>Diabroticina</taxon>
        <taxon>Diabroticites</taxon>
        <taxon>Diabrotica</taxon>
    </lineage>
</organism>
<feature type="compositionally biased region" description="Basic residues" evidence="1">
    <location>
        <begin position="67"/>
        <end position="78"/>
    </location>
</feature>
<name>A0A6P7G0P1_DIAVI</name>